<dbReference type="RefSeq" id="WP_146661529.1">
    <property type="nucleotide sequence ID" value="NZ_CP019791.1"/>
</dbReference>
<dbReference type="Pfam" id="PF01891">
    <property type="entry name" value="CbiM"/>
    <property type="match status" value="1"/>
</dbReference>
<keyword evidence="6 7" id="KW-0472">Membrane</keyword>
<evidence type="ECO:0000313" key="10">
    <source>
        <dbReference type="Proteomes" id="UP000189674"/>
    </source>
</evidence>
<dbReference type="Pfam" id="PF13190">
    <property type="entry name" value="PDGLE"/>
    <property type="match status" value="1"/>
</dbReference>
<dbReference type="AlphaFoldDB" id="A0A1U9NKN5"/>
<dbReference type="EMBL" id="CP019791">
    <property type="protein sequence ID" value="AQT68491.1"/>
    <property type="molecule type" value="Genomic_DNA"/>
</dbReference>
<evidence type="ECO:0000256" key="7">
    <source>
        <dbReference type="SAM" id="Phobius"/>
    </source>
</evidence>
<organism evidence="9 10">
    <name type="scientific">Anaerohalosphaera lusitana</name>
    <dbReference type="NCBI Taxonomy" id="1936003"/>
    <lineage>
        <taxon>Bacteria</taxon>
        <taxon>Pseudomonadati</taxon>
        <taxon>Planctomycetota</taxon>
        <taxon>Phycisphaerae</taxon>
        <taxon>Sedimentisphaerales</taxon>
        <taxon>Anaerohalosphaeraceae</taxon>
        <taxon>Anaerohalosphaera</taxon>
    </lineage>
</organism>
<evidence type="ECO:0000256" key="2">
    <source>
        <dbReference type="ARBA" id="ARBA00022448"/>
    </source>
</evidence>
<evidence type="ECO:0000256" key="1">
    <source>
        <dbReference type="ARBA" id="ARBA00004651"/>
    </source>
</evidence>
<keyword evidence="2" id="KW-0813">Transport</keyword>
<dbReference type="Gene3D" id="1.10.1760.20">
    <property type="match status" value="1"/>
</dbReference>
<feature type="transmembrane region" description="Helical" evidence="7">
    <location>
        <begin position="182"/>
        <end position="204"/>
    </location>
</feature>
<dbReference type="InterPro" id="IPR025937">
    <property type="entry name" value="PDGLE_dom"/>
</dbReference>
<proteinExistence type="predicted"/>
<feature type="transmembrane region" description="Helical" evidence="7">
    <location>
        <begin position="225"/>
        <end position="245"/>
    </location>
</feature>
<sequence length="342" mass="35330">MHMANELINPAVAGGSAVIAASWLGWICKKARKVIDHDKFALMGLMGAFVFAAQMINFPLPLMPGTSGHLVGAVLLAIVFGPFAGAIIISSVVIVQCLVFQDGGILALGCNVINMALVPSFLGYAIYRSIAGGSSVSQSRVYVGAITASVVSLLAGAVLVVAQAAISGVVLVPVKTFMVTMLGVHTVIGLMEGGITAAVLASILNTRPDVMGFEGVGSARVSHSGLHAGLAVATLLVAGSLSWYASGNPDGLEWSYAERPDQPEFEAMVQNDNETIHAADKLHSDYSLMPDYGPRDASSAATLGLSRAWTSFAGVTGSIATMGVVYVSALLLRKRKGTHASS</sequence>
<keyword evidence="10" id="KW-1185">Reference proteome</keyword>
<accession>A0A1U9NKN5</accession>
<keyword evidence="5 7" id="KW-1133">Transmembrane helix</keyword>
<dbReference type="KEGG" id="alus:STSP2_01656"/>
<feature type="transmembrane region" description="Helical" evidence="7">
    <location>
        <begin position="39"/>
        <end position="58"/>
    </location>
</feature>
<gene>
    <name evidence="9" type="primary">nikMN</name>
    <name evidence="9" type="ORF">STSP2_01656</name>
</gene>
<dbReference type="STRING" id="1936003.STSP2_01656"/>
<dbReference type="PANTHER" id="PTHR34229:SF1">
    <property type="entry name" value="METAL TRANSPORT PROTEIN HI_1621-RELATED"/>
    <property type="match status" value="1"/>
</dbReference>
<evidence type="ECO:0000256" key="6">
    <source>
        <dbReference type="ARBA" id="ARBA00023136"/>
    </source>
</evidence>
<evidence type="ECO:0000256" key="4">
    <source>
        <dbReference type="ARBA" id="ARBA00022692"/>
    </source>
</evidence>
<protein>
    <submittedName>
        <fullName evidence="9">Energy-coupling factor transporter probable substrate-capture protein NikMN</fullName>
    </submittedName>
</protein>
<evidence type="ECO:0000256" key="5">
    <source>
        <dbReference type="ARBA" id="ARBA00022989"/>
    </source>
</evidence>
<dbReference type="GO" id="GO:0000041">
    <property type="term" value="P:transition metal ion transport"/>
    <property type="evidence" value="ECO:0007669"/>
    <property type="project" value="InterPro"/>
</dbReference>
<feature type="transmembrane region" description="Helical" evidence="7">
    <location>
        <begin position="139"/>
        <end position="162"/>
    </location>
</feature>
<name>A0A1U9NKN5_9BACT</name>
<dbReference type="InterPro" id="IPR002751">
    <property type="entry name" value="CbiM/NikMN"/>
</dbReference>
<feature type="transmembrane region" description="Helical" evidence="7">
    <location>
        <begin position="105"/>
        <end position="127"/>
    </location>
</feature>
<dbReference type="OrthoDB" id="5395048at2"/>
<keyword evidence="4 7" id="KW-0812">Transmembrane</keyword>
<evidence type="ECO:0000259" key="8">
    <source>
        <dbReference type="Pfam" id="PF13190"/>
    </source>
</evidence>
<evidence type="ECO:0000256" key="3">
    <source>
        <dbReference type="ARBA" id="ARBA00022475"/>
    </source>
</evidence>
<feature type="domain" description="PDGLE" evidence="8">
    <location>
        <begin position="228"/>
        <end position="334"/>
    </location>
</feature>
<evidence type="ECO:0000313" key="9">
    <source>
        <dbReference type="EMBL" id="AQT68491.1"/>
    </source>
</evidence>
<keyword evidence="3" id="KW-1003">Cell membrane</keyword>
<reference evidence="10" key="1">
    <citation type="submission" date="2017-02" db="EMBL/GenBank/DDBJ databases">
        <title>Comparative genomics and description of representatives of a novel lineage of planctomycetes thriving in anoxic sediments.</title>
        <authorList>
            <person name="Spring S."/>
            <person name="Bunk B."/>
            <person name="Sproer C."/>
        </authorList>
    </citation>
    <scope>NUCLEOTIDE SEQUENCE [LARGE SCALE GENOMIC DNA]</scope>
    <source>
        <strain evidence="10">ST-NAGAB-D1</strain>
    </source>
</reference>
<feature type="transmembrane region" description="Helical" evidence="7">
    <location>
        <begin position="7"/>
        <end position="27"/>
    </location>
</feature>
<feature type="transmembrane region" description="Helical" evidence="7">
    <location>
        <begin position="70"/>
        <end position="93"/>
    </location>
</feature>
<dbReference type="Proteomes" id="UP000189674">
    <property type="component" value="Chromosome"/>
</dbReference>
<dbReference type="GO" id="GO:0005886">
    <property type="term" value="C:plasma membrane"/>
    <property type="evidence" value="ECO:0007669"/>
    <property type="project" value="UniProtKB-SubCell"/>
</dbReference>
<feature type="transmembrane region" description="Helical" evidence="7">
    <location>
        <begin position="308"/>
        <end position="332"/>
    </location>
</feature>
<comment type="subcellular location">
    <subcellularLocation>
        <location evidence="1">Cell membrane</location>
        <topology evidence="1">Multi-pass membrane protein</topology>
    </subcellularLocation>
</comment>
<dbReference type="PANTHER" id="PTHR34229">
    <property type="entry name" value="METAL TRANSPORT PROTEIN HI_1621-RELATED"/>
    <property type="match status" value="1"/>
</dbReference>